<evidence type="ECO:0000313" key="3">
    <source>
        <dbReference type="Proteomes" id="UP000675940"/>
    </source>
</evidence>
<protein>
    <submittedName>
        <fullName evidence="2">Uncharacterized protein</fullName>
    </submittedName>
</protein>
<feature type="coiled-coil region" evidence="1">
    <location>
        <begin position="18"/>
        <end position="45"/>
    </location>
</feature>
<organism evidence="2 3">
    <name type="scientific">Sagittula salina</name>
    <dbReference type="NCBI Taxonomy" id="2820268"/>
    <lineage>
        <taxon>Bacteria</taxon>
        <taxon>Pseudomonadati</taxon>
        <taxon>Pseudomonadota</taxon>
        <taxon>Alphaproteobacteria</taxon>
        <taxon>Rhodobacterales</taxon>
        <taxon>Roseobacteraceae</taxon>
        <taxon>Sagittula</taxon>
    </lineage>
</organism>
<name>A0A940MQ38_9RHOB</name>
<evidence type="ECO:0000313" key="2">
    <source>
        <dbReference type="EMBL" id="MBP0481004.1"/>
    </source>
</evidence>
<comment type="caution">
    <text evidence="2">The sequence shown here is derived from an EMBL/GenBank/DDBJ whole genome shotgun (WGS) entry which is preliminary data.</text>
</comment>
<keyword evidence="3" id="KW-1185">Reference proteome</keyword>
<dbReference type="RefSeq" id="WP_209358422.1">
    <property type="nucleotide sequence ID" value="NZ_JAGISH010000001.1"/>
</dbReference>
<keyword evidence="1" id="KW-0175">Coiled coil</keyword>
<dbReference type="EMBL" id="JAGISH010000001">
    <property type="protein sequence ID" value="MBP0481004.1"/>
    <property type="molecule type" value="Genomic_DNA"/>
</dbReference>
<sequence length="121" mass="13817">MSSDKQQGCALVVPVCEAGRLEAQREEIAQTLEDLTADIRDLHGKIRGEERVKKTDVGTALADLRYWLKAARETEVELDVIRRREREIEGHWGLDLGAAYDEVCRRLDCIRAIVDEREVPE</sequence>
<dbReference type="AlphaFoldDB" id="A0A940MQ38"/>
<evidence type="ECO:0000256" key="1">
    <source>
        <dbReference type="SAM" id="Coils"/>
    </source>
</evidence>
<accession>A0A940MQ38</accession>
<proteinExistence type="predicted"/>
<reference evidence="2" key="1">
    <citation type="submission" date="2021-03" db="EMBL/GenBank/DDBJ databases">
        <title>Sagittula salina sp. nov. strain M10.9X isolated from the marine waste.</title>
        <authorList>
            <person name="Satari L."/>
            <person name="Molina-Menor E."/>
            <person name="Vidal-Verdu A."/>
            <person name="Pascual J."/>
            <person name="Pereto J."/>
            <person name="Porcar M."/>
        </authorList>
    </citation>
    <scope>NUCLEOTIDE SEQUENCE</scope>
    <source>
        <strain evidence="2">M10.9X</strain>
    </source>
</reference>
<dbReference type="Proteomes" id="UP000675940">
    <property type="component" value="Unassembled WGS sequence"/>
</dbReference>
<gene>
    <name evidence="2" type="ORF">J5474_00660</name>
</gene>